<comment type="caution">
    <text evidence="2">The sequence shown here is derived from an EMBL/GenBank/DDBJ whole genome shotgun (WGS) entry which is preliminary data.</text>
</comment>
<keyword evidence="1" id="KW-0472">Membrane</keyword>
<organism evidence="2 3">
    <name type="scientific">Flavobacterium araucananum</name>
    <dbReference type="NCBI Taxonomy" id="946678"/>
    <lineage>
        <taxon>Bacteria</taxon>
        <taxon>Pseudomonadati</taxon>
        <taxon>Bacteroidota</taxon>
        <taxon>Flavobacteriia</taxon>
        <taxon>Flavobacteriales</taxon>
        <taxon>Flavobacteriaceae</taxon>
        <taxon>Flavobacterium</taxon>
    </lineage>
</organism>
<evidence type="ECO:0000256" key="1">
    <source>
        <dbReference type="SAM" id="Phobius"/>
    </source>
</evidence>
<protein>
    <submittedName>
        <fullName evidence="2">Uncharacterized protein</fullName>
    </submittedName>
</protein>
<dbReference type="AlphaFoldDB" id="A0A227PCJ8"/>
<dbReference type="EMBL" id="MUGS01000014">
    <property type="protein sequence ID" value="OXG06886.1"/>
    <property type="molecule type" value="Genomic_DNA"/>
</dbReference>
<keyword evidence="1" id="KW-0812">Transmembrane</keyword>
<proteinExistence type="predicted"/>
<evidence type="ECO:0000313" key="2">
    <source>
        <dbReference type="EMBL" id="OXG06886.1"/>
    </source>
</evidence>
<feature type="transmembrane region" description="Helical" evidence="1">
    <location>
        <begin position="21"/>
        <end position="40"/>
    </location>
</feature>
<evidence type="ECO:0000313" key="3">
    <source>
        <dbReference type="Proteomes" id="UP000214684"/>
    </source>
</evidence>
<keyword evidence="1" id="KW-1133">Transmembrane helix</keyword>
<accession>A0A227PCJ8</accession>
<sequence>MQFFVFNILKKSTFNFSKYSFMKLYICLLMLLNTCFNYAFKKHEVPYSIVIAKSDLIVDGTISKVSKNEYEFTISQFVKGKSALKIKVSIWKEWICDPRIKELKTGQRLILFLEKLPNDNFSPINDSTGEIYVDNDSFENIFLPKEFTNPKVLKEGISMFLQTYKVYGDLNDRFLQNVSIQSNKSIFEIYKMKKNNKVFDFLVGNDVPYSEVKYNLIPQFIN</sequence>
<name>A0A227PCJ8_9FLAO</name>
<gene>
    <name evidence="2" type="ORF">B0A64_08650</name>
</gene>
<reference evidence="2 3" key="1">
    <citation type="submission" date="2016-11" db="EMBL/GenBank/DDBJ databases">
        <title>Whole genomes of Flavobacteriaceae.</title>
        <authorList>
            <person name="Stine C."/>
            <person name="Li C."/>
            <person name="Tadesse D."/>
        </authorList>
    </citation>
    <scope>NUCLEOTIDE SEQUENCE [LARGE SCALE GENOMIC DNA]</scope>
    <source>
        <strain evidence="2 3">DSM 24704</strain>
    </source>
</reference>
<keyword evidence="3" id="KW-1185">Reference proteome</keyword>
<dbReference type="Proteomes" id="UP000214684">
    <property type="component" value="Unassembled WGS sequence"/>
</dbReference>